<dbReference type="InterPro" id="IPR013103">
    <property type="entry name" value="RVT_2"/>
</dbReference>
<evidence type="ECO:0000313" key="2">
    <source>
        <dbReference type="EMBL" id="KZV22301.1"/>
    </source>
</evidence>
<protein>
    <submittedName>
        <fullName evidence="2">Cysteine-rich RLK (Receptor-like protein kinase) 8</fullName>
    </submittedName>
</protein>
<keyword evidence="3" id="KW-1185">Reference proteome</keyword>
<dbReference type="OrthoDB" id="850529at2759"/>
<gene>
    <name evidence="2" type="ORF">F511_17903</name>
</gene>
<dbReference type="Proteomes" id="UP000250235">
    <property type="component" value="Unassembled WGS sequence"/>
</dbReference>
<dbReference type="PANTHER" id="PTHR11439:SF440">
    <property type="entry name" value="INTEGRASE CATALYTIC DOMAIN-CONTAINING PROTEIN"/>
    <property type="match status" value="1"/>
</dbReference>
<dbReference type="GO" id="GO:0016301">
    <property type="term" value="F:kinase activity"/>
    <property type="evidence" value="ECO:0007669"/>
    <property type="project" value="UniProtKB-KW"/>
</dbReference>
<feature type="domain" description="Reverse transcriptase Ty1/copia-type" evidence="1">
    <location>
        <begin position="1"/>
        <end position="146"/>
    </location>
</feature>
<sequence length="386" mass="43622">MRQPPGFESPDTQLVCKLNKSLYGLKQSPRAWFDKFSKVVKMLGYRQGQADHTLFVKHSNHGHITILIVYVDDIIVTGDDSHEMTNIKLMLAKEFEVKDLGPLRYFLGMEIARNRKGISVSQRKYTLDLLAETGMLGCKPSRTPLELGNKQALLEGKPVDVGSYQRLVGKLIYLSHTRPDIAFAVSLVSQYMHSPCQGHLDAVYRILRYLKLTPGRGLFFAKTDDRSVSAFTDADWAGSISDRRSTSGYCTMVWGNLVTWRSKKQSVVARSSAEAEYRAMAHGLCELIWIRRVLQELKMDVPHPMQLFCDNKSTISIAHNPVHHDRTKHVEVDRHFIKEKLDAGLIIIHYIPTSNQLADILTKGLPEPSHEVLVGKLGLINIYDPA</sequence>
<dbReference type="Pfam" id="PF07727">
    <property type="entry name" value="RVT_2"/>
    <property type="match status" value="1"/>
</dbReference>
<dbReference type="CDD" id="cd09272">
    <property type="entry name" value="RNase_HI_RT_Ty1"/>
    <property type="match status" value="1"/>
</dbReference>
<evidence type="ECO:0000313" key="3">
    <source>
        <dbReference type="Proteomes" id="UP000250235"/>
    </source>
</evidence>
<proteinExistence type="predicted"/>
<dbReference type="InterPro" id="IPR043502">
    <property type="entry name" value="DNA/RNA_pol_sf"/>
</dbReference>
<keyword evidence="2" id="KW-0675">Receptor</keyword>
<reference evidence="2 3" key="1">
    <citation type="journal article" date="2015" name="Proc. Natl. Acad. Sci. U.S.A.">
        <title>The resurrection genome of Boea hygrometrica: A blueprint for survival of dehydration.</title>
        <authorList>
            <person name="Xiao L."/>
            <person name="Yang G."/>
            <person name="Zhang L."/>
            <person name="Yang X."/>
            <person name="Zhao S."/>
            <person name="Ji Z."/>
            <person name="Zhou Q."/>
            <person name="Hu M."/>
            <person name="Wang Y."/>
            <person name="Chen M."/>
            <person name="Xu Y."/>
            <person name="Jin H."/>
            <person name="Xiao X."/>
            <person name="Hu G."/>
            <person name="Bao F."/>
            <person name="Hu Y."/>
            <person name="Wan P."/>
            <person name="Li L."/>
            <person name="Deng X."/>
            <person name="Kuang T."/>
            <person name="Xiang C."/>
            <person name="Zhu J.K."/>
            <person name="Oliver M.J."/>
            <person name="He Y."/>
        </authorList>
    </citation>
    <scope>NUCLEOTIDE SEQUENCE [LARGE SCALE GENOMIC DNA]</scope>
    <source>
        <strain evidence="3">cv. XS01</strain>
    </source>
</reference>
<name>A0A2Z7AKI2_9LAMI</name>
<dbReference type="SUPFAM" id="SSF56672">
    <property type="entry name" value="DNA/RNA polymerases"/>
    <property type="match status" value="1"/>
</dbReference>
<accession>A0A2Z7AKI2</accession>
<dbReference type="EMBL" id="KV014396">
    <property type="protein sequence ID" value="KZV22301.1"/>
    <property type="molecule type" value="Genomic_DNA"/>
</dbReference>
<dbReference type="PANTHER" id="PTHR11439">
    <property type="entry name" value="GAG-POL-RELATED RETROTRANSPOSON"/>
    <property type="match status" value="1"/>
</dbReference>
<evidence type="ECO:0000259" key="1">
    <source>
        <dbReference type="Pfam" id="PF07727"/>
    </source>
</evidence>
<keyword evidence="2" id="KW-0418">Kinase</keyword>
<dbReference type="AlphaFoldDB" id="A0A2Z7AKI2"/>
<keyword evidence="2" id="KW-0808">Transferase</keyword>
<organism evidence="2 3">
    <name type="scientific">Dorcoceras hygrometricum</name>
    <dbReference type="NCBI Taxonomy" id="472368"/>
    <lineage>
        <taxon>Eukaryota</taxon>
        <taxon>Viridiplantae</taxon>
        <taxon>Streptophyta</taxon>
        <taxon>Embryophyta</taxon>
        <taxon>Tracheophyta</taxon>
        <taxon>Spermatophyta</taxon>
        <taxon>Magnoliopsida</taxon>
        <taxon>eudicotyledons</taxon>
        <taxon>Gunneridae</taxon>
        <taxon>Pentapetalae</taxon>
        <taxon>asterids</taxon>
        <taxon>lamiids</taxon>
        <taxon>Lamiales</taxon>
        <taxon>Gesneriaceae</taxon>
        <taxon>Didymocarpoideae</taxon>
        <taxon>Trichosporeae</taxon>
        <taxon>Loxocarpinae</taxon>
        <taxon>Dorcoceras</taxon>
    </lineage>
</organism>